<comment type="caution">
    <text evidence="1">The sequence shown here is derived from an EMBL/GenBank/DDBJ whole genome shotgun (WGS) entry which is preliminary data.</text>
</comment>
<organism evidence="1 2">
    <name type="scientific">Candida boidinii</name>
    <name type="common">Yeast</name>
    <dbReference type="NCBI Taxonomy" id="5477"/>
    <lineage>
        <taxon>Eukaryota</taxon>
        <taxon>Fungi</taxon>
        <taxon>Dikarya</taxon>
        <taxon>Ascomycota</taxon>
        <taxon>Saccharomycotina</taxon>
        <taxon>Pichiomycetes</taxon>
        <taxon>Pichiales</taxon>
        <taxon>Pichiaceae</taxon>
        <taxon>Ogataea</taxon>
        <taxon>Ogataea/Candida clade</taxon>
    </lineage>
</organism>
<dbReference type="EMBL" id="BSXV01002545">
    <property type="protein sequence ID" value="GME96053.1"/>
    <property type="molecule type" value="Genomic_DNA"/>
</dbReference>
<gene>
    <name evidence="1" type="ORF">Cboi01_000413600</name>
</gene>
<accession>A0ACB5TVH7</accession>
<evidence type="ECO:0000313" key="2">
    <source>
        <dbReference type="Proteomes" id="UP001165101"/>
    </source>
</evidence>
<sequence>MDKLDDEEKLLVSLAANNGNADEENDDIQDWGKLSLQINSKGKAKGKNKDLNKDTEEDSGVVSSSKVLLKRGTKFFEPLEGVEYDMNQLERSRELMYEALGKPRGFATTSNTLSSSVIRIRRIIDNTTMEDHKDIESSDYQYECYMISPRGKFMDSMGVMKGDGKTFILNPEEAYYLIERGACIAKLELGELNDSNIINDDKEVDGDDEDYNDGLLNIPLTLQDVHALLFNTAEELDNLSVYSYLKRQGYIVQRHNNFNHNEISSEVNKVTKNGEIANIVNQDKILLINKLRKTSYSAISYFSDFFKLIFSKYYIFRYGSLRRFHFETSYKNVFNQIRDSIFTANVDEDHDGKYEVNKDSNDGAYNKFTFDVYKPMNNFPKKIPPLPDFQVVVVNSNKFNFPSYNEINHLIKNSNLKKESKYGDIYSDTNRFDKFHNLNLRSIKYGDPLKKITIAVVDNGVINLINLAEINFSKIGCVYQDEWRVNRKNRNGNKRGNKRQQRGIILNFIDNIKGYFL</sequence>
<protein>
    <submittedName>
        <fullName evidence="1">Unnamed protein product</fullName>
    </submittedName>
</protein>
<name>A0ACB5TVH7_CANBO</name>
<evidence type="ECO:0000313" key="1">
    <source>
        <dbReference type="EMBL" id="GME96053.1"/>
    </source>
</evidence>
<keyword evidence="2" id="KW-1185">Reference proteome</keyword>
<dbReference type="Proteomes" id="UP001165101">
    <property type="component" value="Unassembled WGS sequence"/>
</dbReference>
<proteinExistence type="predicted"/>
<reference evidence="1" key="1">
    <citation type="submission" date="2023-04" db="EMBL/GenBank/DDBJ databases">
        <title>Candida boidinii NBRC 1967.</title>
        <authorList>
            <person name="Ichikawa N."/>
            <person name="Sato H."/>
            <person name="Tonouchi N."/>
        </authorList>
    </citation>
    <scope>NUCLEOTIDE SEQUENCE</scope>
    <source>
        <strain evidence="1">NBRC 1967</strain>
    </source>
</reference>